<keyword evidence="4 7" id="KW-1133">Transmembrane helix</keyword>
<evidence type="ECO:0000256" key="6">
    <source>
        <dbReference type="ARBA" id="ARBA00038076"/>
    </source>
</evidence>
<dbReference type="AlphaFoldDB" id="A0A9D1HIX7"/>
<keyword evidence="2" id="KW-1003">Cell membrane</keyword>
<evidence type="ECO:0000313" key="11">
    <source>
        <dbReference type="Proteomes" id="UP000824124"/>
    </source>
</evidence>
<dbReference type="Pfam" id="PF02687">
    <property type="entry name" value="FtsX"/>
    <property type="match status" value="1"/>
</dbReference>
<feature type="transmembrane region" description="Helical" evidence="7">
    <location>
        <begin position="262"/>
        <end position="291"/>
    </location>
</feature>
<proteinExistence type="inferred from homology"/>
<reference evidence="10" key="2">
    <citation type="journal article" date="2021" name="PeerJ">
        <title>Extensive microbial diversity within the chicken gut microbiome revealed by metagenomics and culture.</title>
        <authorList>
            <person name="Gilroy R."/>
            <person name="Ravi A."/>
            <person name="Getino M."/>
            <person name="Pursley I."/>
            <person name="Horton D.L."/>
            <person name="Alikhan N.F."/>
            <person name="Baker D."/>
            <person name="Gharbi K."/>
            <person name="Hall N."/>
            <person name="Watson M."/>
            <person name="Adriaenssens E.M."/>
            <person name="Foster-Nyarko E."/>
            <person name="Jarju S."/>
            <person name="Secka A."/>
            <person name="Antonio M."/>
            <person name="Oren A."/>
            <person name="Chaudhuri R.R."/>
            <person name="La Ragione R."/>
            <person name="Hildebrand F."/>
            <person name="Pallen M.J."/>
        </authorList>
    </citation>
    <scope>NUCLEOTIDE SEQUENCE</scope>
    <source>
        <strain evidence="10">2830</strain>
    </source>
</reference>
<comment type="similarity">
    <text evidence="6">Belongs to the ABC-4 integral membrane protein family.</text>
</comment>
<keyword evidence="5 7" id="KW-0472">Membrane</keyword>
<evidence type="ECO:0000256" key="3">
    <source>
        <dbReference type="ARBA" id="ARBA00022692"/>
    </source>
</evidence>
<gene>
    <name evidence="10" type="ORF">IAB00_01045</name>
</gene>
<sequence>MSFLETFQLAISNIRGSKMRTFLTMLGIIIGVTAVIVIVGLGNGMQSYITDSFSEMGTDNIEVMVYGRGSSRNISVEDMYELADENPDLIGGLSPGLSSMGKQLKIGNETITTTNCQGVSEDYIDMLHYTVEQGRGIEYIDIKECKKVCVVGKWLADTYYGGDALGQTLRYGSDTFTIVGVLEQRYDEMEEGGADDYVMLPYSTVARLGQSMVNYYVVQAADETRISETKELIEDALYDVFQSDDYYMVISMQEMLDEMNGMISAIIMVLSVIAGISLLVGGIGIMNIMLVSVTERTREIGIRKALGARESVILRQFVIEAATTSGLGGLIGIALGYAISAAATPLVSAMLGAEMAVTPSLPSVMMAFGISAAIGIFFGYLPAKKAANLNPIDALRYD</sequence>
<protein>
    <submittedName>
        <fullName evidence="10">ABC transporter permease</fullName>
    </submittedName>
</protein>
<reference evidence="10" key="1">
    <citation type="submission" date="2020-10" db="EMBL/GenBank/DDBJ databases">
        <authorList>
            <person name="Gilroy R."/>
        </authorList>
    </citation>
    <scope>NUCLEOTIDE SEQUENCE</scope>
    <source>
        <strain evidence="10">2830</strain>
    </source>
</reference>
<evidence type="ECO:0000313" key="10">
    <source>
        <dbReference type="EMBL" id="HIU09832.1"/>
    </source>
</evidence>
<dbReference type="InterPro" id="IPR025857">
    <property type="entry name" value="MacB_PCD"/>
</dbReference>
<evidence type="ECO:0000256" key="7">
    <source>
        <dbReference type="SAM" id="Phobius"/>
    </source>
</evidence>
<evidence type="ECO:0000256" key="1">
    <source>
        <dbReference type="ARBA" id="ARBA00004651"/>
    </source>
</evidence>
<dbReference type="Pfam" id="PF12704">
    <property type="entry name" value="MacB_PCD"/>
    <property type="match status" value="1"/>
</dbReference>
<organism evidence="10 11">
    <name type="scientific">Candidatus Avidehalobacter gallistercoris</name>
    <dbReference type="NCBI Taxonomy" id="2840694"/>
    <lineage>
        <taxon>Bacteria</taxon>
        <taxon>Bacillati</taxon>
        <taxon>Bacillota</taxon>
        <taxon>Clostridia</taxon>
        <taxon>Eubacteriales</taxon>
        <taxon>Peptococcaceae</taxon>
        <taxon>Peptococcaceae incertae sedis</taxon>
        <taxon>Candidatus Avidehalobacter</taxon>
    </lineage>
</organism>
<feature type="transmembrane region" description="Helical" evidence="7">
    <location>
        <begin position="360"/>
        <end position="381"/>
    </location>
</feature>
<evidence type="ECO:0000256" key="5">
    <source>
        <dbReference type="ARBA" id="ARBA00023136"/>
    </source>
</evidence>
<dbReference type="PANTHER" id="PTHR30572">
    <property type="entry name" value="MEMBRANE COMPONENT OF TRANSPORTER-RELATED"/>
    <property type="match status" value="1"/>
</dbReference>
<evidence type="ECO:0000259" key="8">
    <source>
        <dbReference type="Pfam" id="PF02687"/>
    </source>
</evidence>
<comment type="caution">
    <text evidence="10">The sequence shown here is derived from an EMBL/GenBank/DDBJ whole genome shotgun (WGS) entry which is preliminary data.</text>
</comment>
<dbReference type="GO" id="GO:0022857">
    <property type="term" value="F:transmembrane transporter activity"/>
    <property type="evidence" value="ECO:0007669"/>
    <property type="project" value="TreeGrafter"/>
</dbReference>
<evidence type="ECO:0000256" key="4">
    <source>
        <dbReference type="ARBA" id="ARBA00022989"/>
    </source>
</evidence>
<evidence type="ECO:0000259" key="9">
    <source>
        <dbReference type="Pfam" id="PF12704"/>
    </source>
</evidence>
<dbReference type="Proteomes" id="UP000824124">
    <property type="component" value="Unassembled WGS sequence"/>
</dbReference>
<name>A0A9D1HIX7_9FIRM</name>
<dbReference type="PANTHER" id="PTHR30572:SF4">
    <property type="entry name" value="ABC TRANSPORTER PERMEASE YTRF"/>
    <property type="match status" value="1"/>
</dbReference>
<keyword evidence="3 7" id="KW-0812">Transmembrane</keyword>
<accession>A0A9D1HIX7</accession>
<comment type="subcellular location">
    <subcellularLocation>
        <location evidence="1">Cell membrane</location>
        <topology evidence="1">Multi-pass membrane protein</topology>
    </subcellularLocation>
</comment>
<feature type="domain" description="ABC3 transporter permease C-terminal" evidence="8">
    <location>
        <begin position="272"/>
        <end position="391"/>
    </location>
</feature>
<dbReference type="InterPro" id="IPR050250">
    <property type="entry name" value="Macrolide_Exporter_MacB"/>
</dbReference>
<evidence type="ECO:0000256" key="2">
    <source>
        <dbReference type="ARBA" id="ARBA00022475"/>
    </source>
</evidence>
<feature type="transmembrane region" description="Helical" evidence="7">
    <location>
        <begin position="312"/>
        <end position="340"/>
    </location>
</feature>
<feature type="transmembrane region" description="Helical" evidence="7">
    <location>
        <begin position="21"/>
        <end position="42"/>
    </location>
</feature>
<dbReference type="InterPro" id="IPR003838">
    <property type="entry name" value="ABC3_permease_C"/>
</dbReference>
<feature type="domain" description="MacB-like periplasmic core" evidence="9">
    <location>
        <begin position="21"/>
        <end position="235"/>
    </location>
</feature>
<dbReference type="GO" id="GO:0005886">
    <property type="term" value="C:plasma membrane"/>
    <property type="evidence" value="ECO:0007669"/>
    <property type="project" value="UniProtKB-SubCell"/>
</dbReference>
<dbReference type="EMBL" id="DVMH01000007">
    <property type="protein sequence ID" value="HIU09832.1"/>
    <property type="molecule type" value="Genomic_DNA"/>
</dbReference>